<gene>
    <name evidence="2" type="ORF">BC008_11500</name>
    <name evidence="3" type="ORF">BC008_11975</name>
</gene>
<accession>A0A0V7ZEG5</accession>
<name>A0A0V7ZEG5_9CYAN</name>
<dbReference type="RefSeq" id="WP_027845917.1">
    <property type="nucleotide sequence ID" value="NZ_LMTZ01000145.1"/>
</dbReference>
<proteinExistence type="predicted"/>
<keyword evidence="1" id="KW-0812">Transmembrane</keyword>
<dbReference type="Gene3D" id="3.40.190.10">
    <property type="entry name" value="Periplasmic binding protein-like II"/>
    <property type="match status" value="2"/>
</dbReference>
<dbReference type="EMBL" id="LMTZ01000147">
    <property type="protein sequence ID" value="KST62937.1"/>
    <property type="molecule type" value="Genomic_DNA"/>
</dbReference>
<dbReference type="EMBL" id="LMTZ01000145">
    <property type="protein sequence ID" value="KST63028.1"/>
    <property type="molecule type" value="Genomic_DNA"/>
</dbReference>
<dbReference type="InterPro" id="IPR011852">
    <property type="entry name" value="TRAP_TAXI"/>
</dbReference>
<dbReference type="Proteomes" id="UP000053372">
    <property type="component" value="Unassembled WGS sequence"/>
</dbReference>
<protein>
    <submittedName>
        <fullName evidence="2">Uncharacterized protein</fullName>
    </submittedName>
</protein>
<reference evidence="2 4" key="1">
    <citation type="journal article" date="2015" name="Genome Announc.">
        <title>Draft Genome of the Euendolithic (true boring) Cyanobacterium Mastigocoleus testarum strain BC008.</title>
        <authorList>
            <person name="Guida B.S."/>
            <person name="Garcia-Pichel F."/>
        </authorList>
    </citation>
    <scope>NUCLEOTIDE SEQUENCE [LARGE SCALE GENOMIC DNA]</scope>
    <source>
        <strain evidence="2 4">BC008</strain>
    </source>
</reference>
<feature type="transmembrane region" description="Helical" evidence="1">
    <location>
        <begin position="21"/>
        <end position="41"/>
    </location>
</feature>
<evidence type="ECO:0000313" key="4">
    <source>
        <dbReference type="Proteomes" id="UP000053372"/>
    </source>
</evidence>
<dbReference type="PANTHER" id="PTHR42941">
    <property type="entry name" value="SLL1037 PROTEIN"/>
    <property type="match status" value="1"/>
</dbReference>
<keyword evidence="4" id="KW-1185">Reference proteome</keyword>
<sequence length="559" mass="63932">MSIIKNIQGSLQNFTRYRIEKYILSGFGVFIFLSIVIVGFVEVQRNLLPYKIILTAGKKTGESYILSSAIARVARQNSNIKIDVCETDGTGDNIKSLRGERLTTKSTCLSGVSTKYLKAHLGTAQADIYPGSDARVLTNLYQDHFHLLVNPQKVPLPQQIENFQIGTLRSKTVETPQGGGQRKSFENIANKHYKINFNFIDSNPEKADAVFRVRVLGNEQIRKLIATGWRLVPIGQVNAIQQTKYPAYSPSTIPEGVYRGSPAAPEVDLETIAVQRTLLSRRDVPDWVVEKIVTILSEYRQEIKKEIQAIAQERYGSPQIFDPETIYPLVNRFERPEDNSNVQIHKGALIYYDRNDPSFIQENADFLGLLLTIVLLVGSWLLRIKVWRDRRIECEANEKVDRYIENVVQLMKLNAKNQAIYSTVVEITRSLEDLFGRQEKLNQEFQRASHSLDIEEISQSGFRVFSEAYKSARETIEQAVEERQRKVVSSYVNQLKELLNRLDSGEKPDLLLIELDQIRNEAADTLLQERIFSRQSFRTFVDAYNFIRDAIERSCKGLK</sequence>
<organism evidence="2 4">
    <name type="scientific">Mastigocoleus testarum BC008</name>
    <dbReference type="NCBI Taxonomy" id="371196"/>
    <lineage>
        <taxon>Bacteria</taxon>
        <taxon>Bacillati</taxon>
        <taxon>Cyanobacteriota</taxon>
        <taxon>Cyanophyceae</taxon>
        <taxon>Nostocales</taxon>
        <taxon>Hapalosiphonaceae</taxon>
        <taxon>Mastigocoleus</taxon>
    </lineage>
</organism>
<dbReference type="PANTHER" id="PTHR42941:SF1">
    <property type="entry name" value="SLL1037 PROTEIN"/>
    <property type="match status" value="1"/>
</dbReference>
<keyword evidence="1" id="KW-0472">Membrane</keyword>
<evidence type="ECO:0000313" key="2">
    <source>
        <dbReference type="EMBL" id="KST62937.1"/>
    </source>
</evidence>
<evidence type="ECO:0000313" key="3">
    <source>
        <dbReference type="EMBL" id="KST63028.1"/>
    </source>
</evidence>
<dbReference type="SUPFAM" id="SSF53850">
    <property type="entry name" value="Periplasmic binding protein-like II"/>
    <property type="match status" value="1"/>
</dbReference>
<comment type="caution">
    <text evidence="2">The sequence shown here is derived from an EMBL/GenBank/DDBJ whole genome shotgun (WGS) entry which is preliminary data.</text>
</comment>
<dbReference type="AlphaFoldDB" id="A0A0V7ZEG5"/>
<keyword evidence="1" id="KW-1133">Transmembrane helix</keyword>
<evidence type="ECO:0000256" key="1">
    <source>
        <dbReference type="SAM" id="Phobius"/>
    </source>
</evidence>
<dbReference type="Pfam" id="PF16868">
    <property type="entry name" value="NMT1_3"/>
    <property type="match status" value="1"/>
</dbReference>
<dbReference type="OrthoDB" id="252197at2"/>